<dbReference type="OrthoDB" id="302072at2759"/>
<gene>
    <name evidence="1" type="ORF">PSON_ATCC_30995.1.T0070057</name>
</gene>
<evidence type="ECO:0000313" key="2">
    <source>
        <dbReference type="Proteomes" id="UP000692954"/>
    </source>
</evidence>
<dbReference type="Proteomes" id="UP000692954">
    <property type="component" value="Unassembled WGS sequence"/>
</dbReference>
<name>A0A8S1KAR2_9CILI</name>
<dbReference type="AlphaFoldDB" id="A0A8S1KAR2"/>
<protein>
    <submittedName>
        <fullName evidence="1">Uncharacterized protein</fullName>
    </submittedName>
</protein>
<comment type="caution">
    <text evidence="1">The sequence shown here is derived from an EMBL/GenBank/DDBJ whole genome shotgun (WGS) entry which is preliminary data.</text>
</comment>
<organism evidence="1 2">
    <name type="scientific">Paramecium sonneborni</name>
    <dbReference type="NCBI Taxonomy" id="65129"/>
    <lineage>
        <taxon>Eukaryota</taxon>
        <taxon>Sar</taxon>
        <taxon>Alveolata</taxon>
        <taxon>Ciliophora</taxon>
        <taxon>Intramacronucleata</taxon>
        <taxon>Oligohymenophorea</taxon>
        <taxon>Peniculida</taxon>
        <taxon>Parameciidae</taxon>
        <taxon>Paramecium</taxon>
    </lineage>
</organism>
<evidence type="ECO:0000313" key="1">
    <source>
        <dbReference type="EMBL" id="CAD8052880.1"/>
    </source>
</evidence>
<reference evidence="1" key="1">
    <citation type="submission" date="2021-01" db="EMBL/GenBank/DDBJ databases">
        <authorList>
            <consortium name="Genoscope - CEA"/>
            <person name="William W."/>
        </authorList>
    </citation>
    <scope>NUCLEOTIDE SEQUENCE</scope>
</reference>
<keyword evidence="2" id="KW-1185">Reference proteome</keyword>
<accession>A0A8S1KAR2</accession>
<sequence>MSSISSLSWDQQENPQKTKFKELYLNKYRIKLGLLSNHKEQLPKSKPNQRNISIKELDHLIKPEMIKAKIIPDNQKVLTAQLLSKVIMKQQQQEYFCHFPEMTKKKTKKRSQTQQHMCNQQSKQQKTFARTAYLIVI</sequence>
<dbReference type="EMBL" id="CAJJDN010000007">
    <property type="protein sequence ID" value="CAD8052880.1"/>
    <property type="molecule type" value="Genomic_DNA"/>
</dbReference>
<proteinExistence type="predicted"/>